<reference evidence="1 2" key="1">
    <citation type="submission" date="2020-04" db="EMBL/GenBank/DDBJ databases">
        <authorList>
            <person name="De Canck E."/>
        </authorList>
    </citation>
    <scope>NUCLEOTIDE SEQUENCE [LARGE SCALE GENOMIC DNA]</scope>
    <source>
        <strain evidence="1 2">LMG 29660</strain>
    </source>
</reference>
<name>A0A6J5F2I8_9BURK</name>
<gene>
    <name evidence="1" type="ORF">LMG29660_07253</name>
</gene>
<evidence type="ECO:0000313" key="2">
    <source>
        <dbReference type="Proteomes" id="UP000494135"/>
    </source>
</evidence>
<sequence length="96" mass="10250">MSAMGPTLVVKLSPAFDEYLGLGPAAEPFAIQQFVAQLAVEALDESVLPRAAGRDEGRADCSISQPAHDLGGGKFGTVVRPHKRRLAVQAHQSRQR</sequence>
<evidence type="ECO:0000313" key="1">
    <source>
        <dbReference type="EMBL" id="CAB3773018.1"/>
    </source>
</evidence>
<protein>
    <submittedName>
        <fullName evidence="1">Uncharacterized protein</fullName>
    </submittedName>
</protein>
<organism evidence="1 2">
    <name type="scientific">Burkholderia puraquae</name>
    <dbReference type="NCBI Taxonomy" id="1904757"/>
    <lineage>
        <taxon>Bacteria</taxon>
        <taxon>Pseudomonadati</taxon>
        <taxon>Pseudomonadota</taxon>
        <taxon>Betaproteobacteria</taxon>
        <taxon>Burkholderiales</taxon>
        <taxon>Burkholderiaceae</taxon>
        <taxon>Burkholderia</taxon>
        <taxon>Burkholderia cepacia complex</taxon>
    </lineage>
</organism>
<dbReference type="Proteomes" id="UP000494135">
    <property type="component" value="Unassembled WGS sequence"/>
</dbReference>
<dbReference type="EMBL" id="CADIKG010000059">
    <property type="protein sequence ID" value="CAB3773018.1"/>
    <property type="molecule type" value="Genomic_DNA"/>
</dbReference>
<dbReference type="AlphaFoldDB" id="A0A6J5F2I8"/>
<proteinExistence type="predicted"/>
<accession>A0A6J5F2I8</accession>